<feature type="compositionally biased region" description="Basic and acidic residues" evidence="2">
    <location>
        <begin position="61"/>
        <end position="72"/>
    </location>
</feature>
<dbReference type="GO" id="GO:0016787">
    <property type="term" value="F:hydrolase activity"/>
    <property type="evidence" value="ECO:0007669"/>
    <property type="project" value="UniProtKB-KW"/>
</dbReference>
<feature type="compositionally biased region" description="Basic and acidic residues" evidence="2">
    <location>
        <begin position="142"/>
        <end position="172"/>
    </location>
</feature>
<comment type="subcellular location">
    <subcellularLocation>
        <location evidence="1">Mitochondrion inner membrane</location>
        <topology evidence="1">Single-pass membrane protein</topology>
    </subcellularLocation>
</comment>
<evidence type="ECO:0000313" key="4">
    <source>
        <dbReference type="EMBL" id="GER45291.1"/>
    </source>
</evidence>
<dbReference type="Proteomes" id="UP000325081">
    <property type="component" value="Unassembled WGS sequence"/>
</dbReference>
<keyword evidence="1" id="KW-0653">Protein transport</keyword>
<dbReference type="GO" id="GO:0005744">
    <property type="term" value="C:TIM23 mitochondrial import inner membrane translocase complex"/>
    <property type="evidence" value="ECO:0007669"/>
    <property type="project" value="UniProtKB-UniRule"/>
</dbReference>
<evidence type="ECO:0000259" key="3">
    <source>
        <dbReference type="PROSITE" id="PS50969"/>
    </source>
</evidence>
<dbReference type="PANTHER" id="PTHR12210">
    <property type="entry name" value="DULLARD PROTEIN PHOSPHATASE"/>
    <property type="match status" value="1"/>
</dbReference>
<dbReference type="EMBL" id="BKCP01007181">
    <property type="protein sequence ID" value="GER45291.1"/>
    <property type="molecule type" value="Genomic_DNA"/>
</dbReference>
<sequence>MFGAENNPRLISCRYTVMGIDLLQNPAVDCPMSKSKRKRKRRQRKKMMERNAPVTANNIDESSKVRDEKRECTSGNCDSGKNPADTDSPMQTPAECPTMAAGSTENLSEVGANLEKRTKRLKKKKAKRKHEARARSISQFKMDTDIEPTKKIAEGKMNEKQKNRPKNAKKEESQDEANQADEMSNLHLSEGGHGRVIDGKPIKNKFTAQNSKDVVEVSCVGVSSGSLEETPVDILSPMEVEEKSFPCGAQHSSNSNRMNVETLKFENKINEESNEIVVTEEKCLAGGGSVLSTCDVESTTHVSFPDVMDFRQCPQIAQVYSGKRKLLVLDVNGLLAEILFPAPKNCRGDTHILGRAVFKRPFCDDFLKFCFQNFDVGIWSSRSKKLIDRVVEYLLGDLQEGLLFCWDMFHSTQTGFKTLENRHKPLVCKELRKIWESDGPNLRWKKGQYNETNTLLLDDSPYKALLNPLHTAIFPNSYSYMDKSDNSLGPGGDLRVYLEGLLACENVQKYVEQHPFGQSAINETSSSWGFYSQVVLQTKSIEVENSAPSFLPSLPILS</sequence>
<keyword evidence="1" id="KW-0813">Transport</keyword>
<evidence type="ECO:0000256" key="1">
    <source>
        <dbReference type="RuleBase" id="RU365079"/>
    </source>
</evidence>
<dbReference type="InterPro" id="IPR004274">
    <property type="entry name" value="FCP1_dom"/>
</dbReference>
<dbReference type="Gene3D" id="3.40.50.1000">
    <property type="entry name" value="HAD superfamily/HAD-like"/>
    <property type="match status" value="1"/>
</dbReference>
<evidence type="ECO:0000313" key="5">
    <source>
        <dbReference type="Proteomes" id="UP000325081"/>
    </source>
</evidence>
<feature type="compositionally biased region" description="Basic residues" evidence="2">
    <location>
        <begin position="34"/>
        <end position="47"/>
    </location>
</feature>
<keyword evidence="1" id="KW-0811">Translocation</keyword>
<organism evidence="4 5">
    <name type="scientific">Striga asiatica</name>
    <name type="common">Asiatic witchweed</name>
    <name type="synonym">Buchnera asiatica</name>
    <dbReference type="NCBI Taxonomy" id="4170"/>
    <lineage>
        <taxon>Eukaryota</taxon>
        <taxon>Viridiplantae</taxon>
        <taxon>Streptophyta</taxon>
        <taxon>Embryophyta</taxon>
        <taxon>Tracheophyta</taxon>
        <taxon>Spermatophyta</taxon>
        <taxon>Magnoliopsida</taxon>
        <taxon>eudicotyledons</taxon>
        <taxon>Gunneridae</taxon>
        <taxon>Pentapetalae</taxon>
        <taxon>asterids</taxon>
        <taxon>lamiids</taxon>
        <taxon>Lamiales</taxon>
        <taxon>Orobanchaceae</taxon>
        <taxon>Buchnereae</taxon>
        <taxon>Striga</taxon>
    </lineage>
</organism>
<keyword evidence="4" id="KW-0378">Hydrolase</keyword>
<dbReference type="PROSITE" id="PS50969">
    <property type="entry name" value="FCP1"/>
    <property type="match status" value="1"/>
</dbReference>
<proteinExistence type="inferred from homology"/>
<dbReference type="SUPFAM" id="SSF56784">
    <property type="entry name" value="HAD-like"/>
    <property type="match status" value="1"/>
</dbReference>
<protein>
    <recommendedName>
        <fullName evidence="1">Mitochondrial import inner membrane translocase subunit TIM50</fullName>
    </recommendedName>
</protein>
<comment type="caution">
    <text evidence="4">The sequence shown here is derived from an EMBL/GenBank/DDBJ whole genome shotgun (WGS) entry which is preliminary data.</text>
</comment>
<dbReference type="InterPro" id="IPR036412">
    <property type="entry name" value="HAD-like_sf"/>
</dbReference>
<dbReference type="InterPro" id="IPR050365">
    <property type="entry name" value="TIM50"/>
</dbReference>
<dbReference type="AlphaFoldDB" id="A0A5A7QN24"/>
<comment type="subunit">
    <text evidence="1">Component of the TIM23 complex.</text>
</comment>
<gene>
    <name evidence="4" type="ORF">STAS_22203</name>
</gene>
<keyword evidence="1" id="KW-0496">Mitochondrion</keyword>
<name>A0A5A7QN24_STRAF</name>
<dbReference type="InterPro" id="IPR023214">
    <property type="entry name" value="HAD_sf"/>
</dbReference>
<keyword evidence="1" id="KW-0809">Transit peptide</keyword>
<feature type="region of interest" description="Disordered" evidence="2">
    <location>
        <begin position="31"/>
        <end position="181"/>
    </location>
</feature>
<keyword evidence="5" id="KW-1185">Reference proteome</keyword>
<comment type="similarity">
    <text evidence="1">Belongs to the TIM50 family.</text>
</comment>
<evidence type="ECO:0000256" key="2">
    <source>
        <dbReference type="SAM" id="MobiDB-lite"/>
    </source>
</evidence>
<comment type="function">
    <text evidence="1">Essential component of the TIM23 complex, a complex that mediates the translocation of transit peptide-containing proteins across the mitochondrial inner membrane.</text>
</comment>
<dbReference type="GO" id="GO:0015031">
    <property type="term" value="P:protein transport"/>
    <property type="evidence" value="ECO:0007669"/>
    <property type="project" value="UniProtKB-KW"/>
</dbReference>
<feature type="compositionally biased region" description="Basic residues" evidence="2">
    <location>
        <begin position="117"/>
        <end position="132"/>
    </location>
</feature>
<dbReference type="OrthoDB" id="1711508at2759"/>
<dbReference type="Pfam" id="PF03031">
    <property type="entry name" value="NIF"/>
    <property type="match status" value="1"/>
</dbReference>
<dbReference type="SMART" id="SM00577">
    <property type="entry name" value="CPDc"/>
    <property type="match status" value="1"/>
</dbReference>
<reference evidence="5" key="1">
    <citation type="journal article" date="2019" name="Curr. Biol.">
        <title>Genome Sequence of Striga asiatica Provides Insight into the Evolution of Plant Parasitism.</title>
        <authorList>
            <person name="Yoshida S."/>
            <person name="Kim S."/>
            <person name="Wafula E.K."/>
            <person name="Tanskanen J."/>
            <person name="Kim Y.M."/>
            <person name="Honaas L."/>
            <person name="Yang Z."/>
            <person name="Spallek T."/>
            <person name="Conn C.E."/>
            <person name="Ichihashi Y."/>
            <person name="Cheong K."/>
            <person name="Cui S."/>
            <person name="Der J.P."/>
            <person name="Gundlach H."/>
            <person name="Jiao Y."/>
            <person name="Hori C."/>
            <person name="Ishida J.K."/>
            <person name="Kasahara H."/>
            <person name="Kiba T."/>
            <person name="Kim M.S."/>
            <person name="Koo N."/>
            <person name="Laohavisit A."/>
            <person name="Lee Y.H."/>
            <person name="Lumba S."/>
            <person name="McCourt P."/>
            <person name="Mortimer J.C."/>
            <person name="Mutuku J.M."/>
            <person name="Nomura T."/>
            <person name="Sasaki-Sekimoto Y."/>
            <person name="Seto Y."/>
            <person name="Wang Y."/>
            <person name="Wakatake T."/>
            <person name="Sakakibara H."/>
            <person name="Demura T."/>
            <person name="Yamaguchi S."/>
            <person name="Yoneyama K."/>
            <person name="Manabe R.I."/>
            <person name="Nelson D.C."/>
            <person name="Schulman A.H."/>
            <person name="Timko M.P."/>
            <person name="dePamphilis C.W."/>
            <person name="Choi D."/>
            <person name="Shirasu K."/>
        </authorList>
    </citation>
    <scope>NUCLEOTIDE SEQUENCE [LARGE SCALE GENOMIC DNA]</scope>
    <source>
        <strain evidence="5">cv. UVA1</strain>
    </source>
</reference>
<accession>A0A5A7QN24</accession>
<feature type="domain" description="FCP1 homology" evidence="3">
    <location>
        <begin position="320"/>
        <end position="501"/>
    </location>
</feature>